<dbReference type="PANTHER" id="PTHR37536">
    <property type="entry name" value="PUTATIVE (AFU_ORTHOLOGUE AFUA_3G02970)-RELATED"/>
    <property type="match status" value="1"/>
</dbReference>
<dbReference type="GO" id="GO:0070007">
    <property type="term" value="F:glutamic-type endopeptidase activity"/>
    <property type="evidence" value="ECO:0007669"/>
    <property type="project" value="InterPro"/>
</dbReference>
<sequence length="247" mass="25883">MLLACVYLAAITLADPTGLSRRLARRRQSKPVQLITHPNSTDISQVSYSANAAGAVYESYPSGSFTSVTGTFTVPTLSASGASGSSLSVWVGLDGYTCDTAILQTGIDLTVNNGSVSYDGWYEWYPDYAYDFSGLSFSAGDSVRLTVTASTTTSGTAEIENLSTDQTASQQITSSYALCEENAEWILEVYEDGSDGSIPDFGTLTIADAYASTSSNFVGPSGAAIIEIANEVSVSVSSSSVTIEYIA</sequence>
<dbReference type="EMBL" id="KE504138">
    <property type="protein sequence ID" value="EPT01950.1"/>
    <property type="molecule type" value="Genomic_DNA"/>
</dbReference>
<dbReference type="InterPro" id="IPR013320">
    <property type="entry name" value="ConA-like_dom_sf"/>
</dbReference>
<evidence type="ECO:0000256" key="1">
    <source>
        <dbReference type="PIRSR" id="PIRSR600250-50"/>
    </source>
</evidence>
<evidence type="ECO:0000313" key="2">
    <source>
        <dbReference type="EMBL" id="EPT01950.1"/>
    </source>
</evidence>
<dbReference type="GO" id="GO:0006508">
    <property type="term" value="P:proteolysis"/>
    <property type="evidence" value="ECO:0007669"/>
    <property type="project" value="InterPro"/>
</dbReference>
<dbReference type="Proteomes" id="UP000015241">
    <property type="component" value="Unassembled WGS sequence"/>
</dbReference>
<accession>S8FUN9</accession>
<dbReference type="HOGENOM" id="CLU_066466_0_1_1"/>
<dbReference type="eggNOG" id="ENOG502RJF6">
    <property type="taxonomic scope" value="Eukaryota"/>
</dbReference>
<reference evidence="2 3" key="1">
    <citation type="journal article" date="2012" name="Science">
        <title>The Paleozoic origin of enzymatic lignin decomposition reconstructed from 31 fungal genomes.</title>
        <authorList>
            <person name="Floudas D."/>
            <person name="Binder M."/>
            <person name="Riley R."/>
            <person name="Barry K."/>
            <person name="Blanchette R.A."/>
            <person name="Henrissat B."/>
            <person name="Martinez A.T."/>
            <person name="Otillar R."/>
            <person name="Spatafora J.W."/>
            <person name="Yadav J.S."/>
            <person name="Aerts A."/>
            <person name="Benoit I."/>
            <person name="Boyd A."/>
            <person name="Carlson A."/>
            <person name="Copeland A."/>
            <person name="Coutinho P.M."/>
            <person name="de Vries R.P."/>
            <person name="Ferreira P."/>
            <person name="Findley K."/>
            <person name="Foster B."/>
            <person name="Gaskell J."/>
            <person name="Glotzer D."/>
            <person name="Gorecki P."/>
            <person name="Heitman J."/>
            <person name="Hesse C."/>
            <person name="Hori C."/>
            <person name="Igarashi K."/>
            <person name="Jurgens J.A."/>
            <person name="Kallen N."/>
            <person name="Kersten P."/>
            <person name="Kohler A."/>
            <person name="Kuees U."/>
            <person name="Kumar T.K.A."/>
            <person name="Kuo A."/>
            <person name="LaButti K."/>
            <person name="Larrondo L.F."/>
            <person name="Lindquist E."/>
            <person name="Ling A."/>
            <person name="Lombard V."/>
            <person name="Lucas S."/>
            <person name="Lundell T."/>
            <person name="Martin R."/>
            <person name="McLaughlin D.J."/>
            <person name="Morgenstern I."/>
            <person name="Morin E."/>
            <person name="Murat C."/>
            <person name="Nagy L.G."/>
            <person name="Nolan M."/>
            <person name="Ohm R.A."/>
            <person name="Patyshakuliyeva A."/>
            <person name="Rokas A."/>
            <person name="Ruiz-Duenas F.J."/>
            <person name="Sabat G."/>
            <person name="Salamov A."/>
            <person name="Samejima M."/>
            <person name="Schmutz J."/>
            <person name="Slot J.C."/>
            <person name="St John F."/>
            <person name="Stenlid J."/>
            <person name="Sun H."/>
            <person name="Sun S."/>
            <person name="Syed K."/>
            <person name="Tsang A."/>
            <person name="Wiebenga A."/>
            <person name="Young D."/>
            <person name="Pisabarro A."/>
            <person name="Eastwood D.C."/>
            <person name="Martin F."/>
            <person name="Cullen D."/>
            <person name="Grigoriev I.V."/>
            <person name="Hibbett D.S."/>
        </authorList>
    </citation>
    <scope>NUCLEOTIDE SEQUENCE</scope>
    <source>
        <strain evidence="3">FP-58527</strain>
    </source>
</reference>
<dbReference type="CDD" id="cd13426">
    <property type="entry name" value="Peptidase_G1"/>
    <property type="match status" value="1"/>
</dbReference>
<dbReference type="STRING" id="743788.S8FUN9"/>
<feature type="active site" description="Proton acceptor" evidence="1">
    <location>
        <position position="188"/>
    </location>
</feature>
<name>S8FUN9_FOMSC</name>
<evidence type="ECO:0000313" key="3">
    <source>
        <dbReference type="Proteomes" id="UP000015241"/>
    </source>
</evidence>
<dbReference type="OrthoDB" id="2862635at2759"/>
<gene>
    <name evidence="2" type="ORF">FOMPIDRAFT_1160792</name>
</gene>
<organism evidence="2 3">
    <name type="scientific">Fomitopsis schrenkii</name>
    <name type="common">Brown rot fungus</name>
    <dbReference type="NCBI Taxonomy" id="2126942"/>
    <lineage>
        <taxon>Eukaryota</taxon>
        <taxon>Fungi</taxon>
        <taxon>Dikarya</taxon>
        <taxon>Basidiomycota</taxon>
        <taxon>Agaricomycotina</taxon>
        <taxon>Agaricomycetes</taxon>
        <taxon>Polyporales</taxon>
        <taxon>Fomitopsis</taxon>
    </lineage>
</organism>
<dbReference type="PANTHER" id="PTHR37536:SF1">
    <property type="entry name" value="ASPERGILLOPEPSIN, PUTAITVE (AFU_ORTHOLOGUE AFUA_7G01200)"/>
    <property type="match status" value="1"/>
</dbReference>
<dbReference type="InParanoid" id="S8FUN9"/>
<dbReference type="Pfam" id="PF01828">
    <property type="entry name" value="Peptidase_A4"/>
    <property type="match status" value="1"/>
</dbReference>
<dbReference type="AlphaFoldDB" id="S8FUN9"/>
<dbReference type="PRINTS" id="PR00977">
    <property type="entry name" value="SCYTLDPTASE"/>
</dbReference>
<keyword evidence="3" id="KW-1185">Reference proteome</keyword>
<dbReference type="SUPFAM" id="SSF49899">
    <property type="entry name" value="Concanavalin A-like lectins/glucanases"/>
    <property type="match status" value="1"/>
</dbReference>
<dbReference type="InterPro" id="IPR038656">
    <property type="entry name" value="Peptidase_G1_sf"/>
</dbReference>
<proteinExistence type="predicted"/>
<dbReference type="Gene3D" id="2.60.120.700">
    <property type="entry name" value="Peptidase G1"/>
    <property type="match status" value="1"/>
</dbReference>
<dbReference type="InterPro" id="IPR000250">
    <property type="entry name" value="Peptidase_G1"/>
</dbReference>
<protein>
    <submittedName>
        <fullName evidence="2">Uncharacterized protein</fullName>
    </submittedName>
</protein>